<organism evidence="2 3">
    <name type="scientific">Segatella bryantii</name>
    <name type="common">Prevotella bryantii</name>
    <dbReference type="NCBI Taxonomy" id="77095"/>
    <lineage>
        <taxon>Bacteria</taxon>
        <taxon>Pseudomonadati</taxon>
        <taxon>Bacteroidota</taxon>
        <taxon>Bacteroidia</taxon>
        <taxon>Bacteroidales</taxon>
        <taxon>Prevotellaceae</taxon>
        <taxon>Segatella</taxon>
    </lineage>
</organism>
<dbReference type="EMBL" id="BPTR01000001">
    <property type="protein sequence ID" value="GJG27128.1"/>
    <property type="molecule type" value="Genomic_DNA"/>
</dbReference>
<dbReference type="InterPro" id="IPR039561">
    <property type="entry name" value="Peptidase_M15C"/>
</dbReference>
<reference evidence="2" key="1">
    <citation type="submission" date="2021-08" db="EMBL/GenBank/DDBJ databases">
        <title>Prevotella lacticifex sp. nov., isolated from rumen of cow.</title>
        <authorList>
            <person name="Shinkai T."/>
            <person name="Ikeyama N."/>
            <person name="Kumagai M."/>
            <person name="Ohmori H."/>
            <person name="Sakamoto M."/>
            <person name="Ohkuma M."/>
            <person name="Mitsumori M."/>
        </authorList>
    </citation>
    <scope>NUCLEOTIDE SEQUENCE</scope>
    <source>
        <strain evidence="2">DSM 11371</strain>
    </source>
</reference>
<proteinExistence type="predicted"/>
<feature type="domain" description="Peptidase M15C" evidence="1">
    <location>
        <begin position="150"/>
        <end position="233"/>
    </location>
</feature>
<dbReference type="Proteomes" id="UP000887043">
    <property type="component" value="Unassembled WGS sequence"/>
</dbReference>
<evidence type="ECO:0000313" key="2">
    <source>
        <dbReference type="EMBL" id="GJG27128.1"/>
    </source>
</evidence>
<dbReference type="SUPFAM" id="SSF55166">
    <property type="entry name" value="Hedgehog/DD-peptidase"/>
    <property type="match status" value="1"/>
</dbReference>
<evidence type="ECO:0000313" key="3">
    <source>
        <dbReference type="Proteomes" id="UP000887043"/>
    </source>
</evidence>
<dbReference type="GO" id="GO:0008233">
    <property type="term" value="F:peptidase activity"/>
    <property type="evidence" value="ECO:0007669"/>
    <property type="project" value="InterPro"/>
</dbReference>
<gene>
    <name evidence="2" type="ORF">PRRU23_08280</name>
</gene>
<protein>
    <recommendedName>
        <fullName evidence="1">Peptidase M15C domain-containing protein</fullName>
    </recommendedName>
</protein>
<dbReference type="AlphaFoldDB" id="A0AA37MDV0"/>
<sequence>MRKLILFVLFFFCVYAHQVFSKKVFRPGEVVPGSYIKSYGYRSFFTSHQIPDTIFKKMFGKSYKENCTVPRSSLRYILCLHKDIAGKTIVGEMVVNASIAQDILSIFRQLYEASYPIERMRLVDYWNADDEMSMRANNSSSFNFRFISHTNVVSKHGLGLAIDINTLYNPYHKYLKDGKEIVEPITAKPYLNRNANFPYKIVKGDLCYRLFKKYGFKWGGEWKSSKDYQHFEK</sequence>
<name>A0AA37MDV0_SEGBR</name>
<dbReference type="InterPro" id="IPR009045">
    <property type="entry name" value="Zn_M74/Hedgehog-like"/>
</dbReference>
<accession>A0AA37MDV0</accession>
<comment type="caution">
    <text evidence="2">The sequence shown here is derived from an EMBL/GenBank/DDBJ whole genome shotgun (WGS) entry which is preliminary data.</text>
</comment>
<dbReference type="Pfam" id="PF13539">
    <property type="entry name" value="Peptidase_M15_4"/>
    <property type="match status" value="1"/>
</dbReference>
<evidence type="ECO:0000259" key="1">
    <source>
        <dbReference type="Pfam" id="PF13539"/>
    </source>
</evidence>
<dbReference type="Gene3D" id="3.30.1380.10">
    <property type="match status" value="1"/>
</dbReference>